<comment type="similarity">
    <text evidence="1">Belongs to the nuclear import and ribosome assembly adapter family.</text>
</comment>
<reference evidence="4" key="2">
    <citation type="submission" date="2023-05" db="EMBL/GenBank/DDBJ databases">
        <authorList>
            <consortium name="Lawrence Berkeley National Laboratory"/>
            <person name="Steindorff A."/>
            <person name="Hensen N."/>
            <person name="Bonometti L."/>
            <person name="Westerberg I."/>
            <person name="Brannstrom I.O."/>
            <person name="Guillou S."/>
            <person name="Cros-Aarteil S."/>
            <person name="Calhoun S."/>
            <person name="Haridas S."/>
            <person name="Kuo A."/>
            <person name="Mondo S."/>
            <person name="Pangilinan J."/>
            <person name="Riley R."/>
            <person name="Labutti K."/>
            <person name="Andreopoulos B."/>
            <person name="Lipzen A."/>
            <person name="Chen C."/>
            <person name="Yanf M."/>
            <person name="Daum C."/>
            <person name="Ng V."/>
            <person name="Clum A."/>
            <person name="Ohm R."/>
            <person name="Martin F."/>
            <person name="Silar P."/>
            <person name="Natvig D."/>
            <person name="Lalanne C."/>
            <person name="Gautier V."/>
            <person name="Ament-Velasquez S.L."/>
            <person name="Kruys A."/>
            <person name="Hutchinson M.I."/>
            <person name="Powell A.J."/>
            <person name="Barry K."/>
            <person name="Miller A.N."/>
            <person name="Grigoriev I.V."/>
            <person name="Debuchy R."/>
            <person name="Gladieux P."/>
            <person name="Thoren M.H."/>
            <person name="Johannesson H."/>
        </authorList>
    </citation>
    <scope>NUCLEOTIDE SEQUENCE</scope>
    <source>
        <strain evidence="4">CBS 123565</strain>
    </source>
</reference>
<dbReference type="SUPFAM" id="SSF48371">
    <property type="entry name" value="ARM repeat"/>
    <property type="match status" value="1"/>
</dbReference>
<comment type="caution">
    <text evidence="4">The sequence shown here is derived from an EMBL/GenBank/DDBJ whole genome shotgun (WGS) entry which is preliminary data.</text>
</comment>
<feature type="compositionally biased region" description="Basic residues" evidence="2">
    <location>
        <begin position="1"/>
        <end position="11"/>
    </location>
</feature>
<evidence type="ECO:0000256" key="2">
    <source>
        <dbReference type="SAM" id="MobiDB-lite"/>
    </source>
</evidence>
<evidence type="ECO:0000256" key="1">
    <source>
        <dbReference type="ARBA" id="ARBA00049983"/>
    </source>
</evidence>
<feature type="domain" description="SYO1-like TPR repeats" evidence="3">
    <location>
        <begin position="429"/>
        <end position="672"/>
    </location>
</feature>
<dbReference type="PANTHER" id="PTHR13347">
    <property type="entry name" value="HEAT REPEAT-CONTAINING PROTEIN 3"/>
    <property type="match status" value="1"/>
</dbReference>
<dbReference type="AlphaFoldDB" id="A0AAN6ZE82"/>
<evidence type="ECO:0000313" key="4">
    <source>
        <dbReference type="EMBL" id="KAK4134244.1"/>
    </source>
</evidence>
<dbReference type="GO" id="GO:0042273">
    <property type="term" value="P:ribosomal large subunit biogenesis"/>
    <property type="evidence" value="ECO:0007669"/>
    <property type="project" value="TreeGrafter"/>
</dbReference>
<dbReference type="CDD" id="cd13394">
    <property type="entry name" value="Syo1_like"/>
    <property type="match status" value="1"/>
</dbReference>
<feature type="compositionally biased region" description="Acidic residues" evidence="2">
    <location>
        <begin position="353"/>
        <end position="378"/>
    </location>
</feature>
<dbReference type="InterPro" id="IPR016024">
    <property type="entry name" value="ARM-type_fold"/>
</dbReference>
<dbReference type="InterPro" id="IPR011989">
    <property type="entry name" value="ARM-like"/>
</dbReference>
<feature type="region of interest" description="Disordered" evidence="2">
    <location>
        <begin position="524"/>
        <end position="543"/>
    </location>
</feature>
<dbReference type="EMBL" id="MU853409">
    <property type="protein sequence ID" value="KAK4134244.1"/>
    <property type="molecule type" value="Genomic_DNA"/>
</dbReference>
<feature type="region of interest" description="Disordered" evidence="2">
    <location>
        <begin position="318"/>
        <end position="378"/>
    </location>
</feature>
<evidence type="ECO:0000313" key="5">
    <source>
        <dbReference type="Proteomes" id="UP001304895"/>
    </source>
</evidence>
<evidence type="ECO:0000259" key="3">
    <source>
        <dbReference type="Pfam" id="PF25567"/>
    </source>
</evidence>
<dbReference type="InterPro" id="IPR052616">
    <property type="entry name" value="SYO1-like"/>
</dbReference>
<dbReference type="Pfam" id="PF25567">
    <property type="entry name" value="TPR_SYO1"/>
    <property type="match status" value="1"/>
</dbReference>
<dbReference type="GO" id="GO:0006606">
    <property type="term" value="P:protein import into nucleus"/>
    <property type="evidence" value="ECO:0007669"/>
    <property type="project" value="TreeGrafter"/>
</dbReference>
<dbReference type="Proteomes" id="UP001304895">
    <property type="component" value="Unassembled WGS sequence"/>
</dbReference>
<protein>
    <recommendedName>
        <fullName evidence="3">SYO1-like TPR repeats domain-containing protein</fullName>
    </recommendedName>
</protein>
<organism evidence="4 5">
    <name type="scientific">Trichocladium antarcticum</name>
    <dbReference type="NCBI Taxonomy" id="1450529"/>
    <lineage>
        <taxon>Eukaryota</taxon>
        <taxon>Fungi</taxon>
        <taxon>Dikarya</taxon>
        <taxon>Ascomycota</taxon>
        <taxon>Pezizomycotina</taxon>
        <taxon>Sordariomycetes</taxon>
        <taxon>Sordariomycetidae</taxon>
        <taxon>Sordariales</taxon>
        <taxon>Chaetomiaceae</taxon>
        <taxon>Trichocladium</taxon>
    </lineage>
</organism>
<keyword evidence="5" id="KW-1185">Reference proteome</keyword>
<reference evidence="4" key="1">
    <citation type="journal article" date="2023" name="Mol. Phylogenet. Evol.">
        <title>Genome-scale phylogeny and comparative genomics of the fungal order Sordariales.</title>
        <authorList>
            <person name="Hensen N."/>
            <person name="Bonometti L."/>
            <person name="Westerberg I."/>
            <person name="Brannstrom I.O."/>
            <person name="Guillou S."/>
            <person name="Cros-Aarteil S."/>
            <person name="Calhoun S."/>
            <person name="Haridas S."/>
            <person name="Kuo A."/>
            <person name="Mondo S."/>
            <person name="Pangilinan J."/>
            <person name="Riley R."/>
            <person name="LaButti K."/>
            <person name="Andreopoulos B."/>
            <person name="Lipzen A."/>
            <person name="Chen C."/>
            <person name="Yan M."/>
            <person name="Daum C."/>
            <person name="Ng V."/>
            <person name="Clum A."/>
            <person name="Steindorff A."/>
            <person name="Ohm R.A."/>
            <person name="Martin F."/>
            <person name="Silar P."/>
            <person name="Natvig D.O."/>
            <person name="Lalanne C."/>
            <person name="Gautier V."/>
            <person name="Ament-Velasquez S.L."/>
            <person name="Kruys A."/>
            <person name="Hutchinson M.I."/>
            <person name="Powell A.J."/>
            <person name="Barry K."/>
            <person name="Miller A.N."/>
            <person name="Grigoriev I.V."/>
            <person name="Debuchy R."/>
            <person name="Gladieux P."/>
            <person name="Hiltunen Thoren M."/>
            <person name="Johannesson H."/>
        </authorList>
    </citation>
    <scope>NUCLEOTIDE SEQUENCE</scope>
    <source>
        <strain evidence="4">CBS 123565</strain>
    </source>
</reference>
<dbReference type="PANTHER" id="PTHR13347:SF1">
    <property type="entry name" value="HEAT REPEAT-CONTAINING PROTEIN 3"/>
    <property type="match status" value="1"/>
</dbReference>
<feature type="region of interest" description="Disordered" evidence="2">
    <location>
        <begin position="1"/>
        <end position="28"/>
    </location>
</feature>
<name>A0AAN6ZE82_9PEZI</name>
<accession>A0AAN6ZE82</accession>
<proteinExistence type="inferred from homology"/>
<dbReference type="InterPro" id="IPR057990">
    <property type="entry name" value="TPR_SYO1"/>
</dbReference>
<dbReference type="GO" id="GO:0051082">
    <property type="term" value="F:unfolded protein binding"/>
    <property type="evidence" value="ECO:0007669"/>
    <property type="project" value="TreeGrafter"/>
</dbReference>
<gene>
    <name evidence="4" type="ORF">BT67DRAFT_403232</name>
</gene>
<dbReference type="Gene3D" id="1.25.10.10">
    <property type="entry name" value="Leucine-rich Repeat Variant"/>
    <property type="match status" value="2"/>
</dbReference>
<sequence length="675" mass="73384">MGKSRQNRVRKNRVDPIAKPVKPPSDPELAKLRETKILPVLKDLKSPDAKSRTTAASAIANIVQDAKCRKLLLREQVVHVVLTETLTDNSIDSRAAGWEILKVLAEEEEPDFCVHLYRLDILTAIEHAVKAVLDTLTATEPSFLKLLKAQQRLVWDITESVLTLLGFLALAKEDIPQAIVANQTIMRLLFRLASTDIAPQEIFEETLSCLMTLSEDNLQFGQAITNDQETQCYDVLLKLATGSGPKAVLSSGVLHNVFSSLQWLDHSPGKDGACDAILIPGLTRALEHVTPGSSSDAGITLVALEILASIGTDFQTTLEKGNRAPSGAAKADEEWNGIEDADAMDVDRGSDVGADEDDEGQDDEEEEEAEDDDDSINSDIEADIERVAGADGTDSGDIDDLPTLCQLLQQAVPHLIRLSNIPVDSDESLAIQTHSLSALNNIAWTIACLDFTSDDNANIFEAWSPVAKKIWRKTIAPILEADSADLNLATQVTSLAWAIARTLHGATPAVGAQHRKFISLYRASAGQPQPPAPAPAQDDEAQQDPFQGLGVKCIGVLGSLARDPAPLEANREVGVFLVTLLGSDASQATAATPMADVVEALNQLFDMYGDEEAPCDREVFWKDGFLKHLEEFVPRMKVLVKGVDKRTQAELRTRADEALLNLGRFVGYKRKHVPK</sequence>
<feature type="compositionally biased region" description="Acidic residues" evidence="2">
    <location>
        <begin position="334"/>
        <end position="344"/>
    </location>
</feature>